<evidence type="ECO:0000313" key="3">
    <source>
        <dbReference type="EMBL" id="TID30115.1"/>
    </source>
</evidence>
<feature type="domain" description="HORMA" evidence="2">
    <location>
        <begin position="8"/>
        <end position="210"/>
    </location>
</feature>
<dbReference type="GO" id="GO:0016035">
    <property type="term" value="C:zeta DNA polymerase complex"/>
    <property type="evidence" value="ECO:0007669"/>
    <property type="project" value="TreeGrafter"/>
</dbReference>
<organism evidence="3 4">
    <name type="scientific">Pichia inconspicua</name>
    <dbReference type="NCBI Taxonomy" id="52247"/>
    <lineage>
        <taxon>Eukaryota</taxon>
        <taxon>Fungi</taxon>
        <taxon>Dikarya</taxon>
        <taxon>Ascomycota</taxon>
        <taxon>Saccharomycotina</taxon>
        <taxon>Pichiomycetes</taxon>
        <taxon>Pichiales</taxon>
        <taxon>Pichiaceae</taxon>
        <taxon>Pichia</taxon>
    </lineage>
</organism>
<comment type="caution">
    <text evidence="3">The sequence shown here is derived from an EMBL/GenBank/DDBJ whole genome shotgun (WGS) entry which is preliminary data.</text>
</comment>
<dbReference type="EMBL" id="SELW01000193">
    <property type="protein sequence ID" value="TID30115.1"/>
    <property type="molecule type" value="Genomic_DNA"/>
</dbReference>
<dbReference type="InterPro" id="IPR036570">
    <property type="entry name" value="HORMA_dom_sf"/>
</dbReference>
<dbReference type="InterPro" id="IPR003511">
    <property type="entry name" value="HORMA_dom"/>
</dbReference>
<gene>
    <name evidence="3" type="ORF">CANINC_001277</name>
</gene>
<dbReference type="Gene3D" id="3.30.900.10">
    <property type="entry name" value="HORMA domain"/>
    <property type="match status" value="1"/>
</dbReference>
<dbReference type="STRING" id="52247.A0A4T0X4B4"/>
<keyword evidence="4" id="KW-1185">Reference proteome</keyword>
<dbReference type="PANTHER" id="PTHR11842">
    <property type="entry name" value="MITOTIC SPINDLE ASSEMBLY CHECKPOINT PROTEIN MAD2"/>
    <property type="match status" value="1"/>
</dbReference>
<accession>A0A4T0X4B4</accession>
<dbReference type="InterPro" id="IPR045091">
    <property type="entry name" value="Mad2-like"/>
</dbReference>
<proteinExistence type="inferred from homology"/>
<protein>
    <recommendedName>
        <fullName evidence="2">HORMA domain-containing protein</fullName>
    </recommendedName>
</protein>
<evidence type="ECO:0000259" key="2">
    <source>
        <dbReference type="PROSITE" id="PS50815"/>
    </source>
</evidence>
<dbReference type="PROSITE" id="PS50815">
    <property type="entry name" value="HORMA"/>
    <property type="match status" value="1"/>
</dbReference>
<name>A0A4T0X4B4_9ASCO</name>
<dbReference type="PANTHER" id="PTHR11842:SF10">
    <property type="entry name" value="MITOTIC SPINDLE ASSEMBLY CHECKPOINT PROTEIN MAD2B"/>
    <property type="match status" value="1"/>
</dbReference>
<dbReference type="Proteomes" id="UP000307173">
    <property type="component" value="Unassembled WGS sequence"/>
</dbReference>
<dbReference type="OrthoDB" id="21254at2759"/>
<comment type="similarity">
    <text evidence="1">Belongs to the MAD2 family.</text>
</comment>
<dbReference type="SUPFAM" id="SSF56019">
    <property type="entry name" value="The spindle assembly checkpoint protein mad2"/>
    <property type="match status" value="1"/>
</dbReference>
<evidence type="ECO:0000256" key="1">
    <source>
        <dbReference type="ARBA" id="ARBA00010348"/>
    </source>
</evidence>
<reference evidence="3 4" key="1">
    <citation type="journal article" date="2019" name="Front. Genet.">
        <title>Whole-Genome Sequencing of the Opportunistic Yeast Pathogen Candida inconspicua Uncovers Its Hybrid Origin.</title>
        <authorList>
            <person name="Mixao V."/>
            <person name="Hansen A.P."/>
            <person name="Saus E."/>
            <person name="Boekhout T."/>
            <person name="Lass-Florl C."/>
            <person name="Gabaldon T."/>
        </authorList>
    </citation>
    <scope>NUCLEOTIDE SEQUENCE [LARGE SCALE GENOMIC DNA]</scope>
    <source>
        <strain evidence="3 4">CBS 180</strain>
    </source>
</reference>
<dbReference type="AlphaFoldDB" id="A0A4T0X4B4"/>
<evidence type="ECO:0000313" key="4">
    <source>
        <dbReference type="Proteomes" id="UP000307173"/>
    </source>
</evidence>
<sequence length="213" mass="24971">MPPNIKPAQVLDVINSFLRVIIEQVWYYSEVYPKESFDEYVFYDIQVFSCRHPQVIAYLDALSDNTLTLMKDGIISKIFLEIYHRNKRLSSVAFSFNNSLIFEQLKNDPQFYNVDNDLFDSFELIVQWKSLLFSIISDMSMKRIDLGEDIAEFKFIISTSTNDDLSSEGNWIFERSLNHSRSNSESTFGEVDVRPMKNIFLGYINLKSYIAYH</sequence>